<evidence type="ECO:0000259" key="1">
    <source>
        <dbReference type="SMART" id="SM00849"/>
    </source>
</evidence>
<proteinExistence type="predicted"/>
<keyword evidence="3" id="KW-1185">Reference proteome</keyword>
<evidence type="ECO:0000313" key="3">
    <source>
        <dbReference type="Proteomes" id="UP000004756"/>
    </source>
</evidence>
<dbReference type="SUPFAM" id="SSF56281">
    <property type="entry name" value="Metallo-hydrolase/oxidoreductase"/>
    <property type="match status" value="1"/>
</dbReference>
<evidence type="ECO:0000313" key="2">
    <source>
        <dbReference type="EMBL" id="EEG55449.1"/>
    </source>
</evidence>
<dbReference type="InterPro" id="IPR052195">
    <property type="entry name" value="Bact_Alkyl/Aryl-Sulfatase"/>
</dbReference>
<dbReference type="Proteomes" id="UP000004756">
    <property type="component" value="Unassembled WGS sequence"/>
</dbReference>
<dbReference type="HOGENOM" id="CLU_014655_0_2_9"/>
<organism evidence="2 3">
    <name type="scientific">[Clostridium] asparagiforme DSM 15981</name>
    <dbReference type="NCBI Taxonomy" id="518636"/>
    <lineage>
        <taxon>Bacteria</taxon>
        <taxon>Bacillati</taxon>
        <taxon>Bacillota</taxon>
        <taxon>Clostridia</taxon>
        <taxon>Lachnospirales</taxon>
        <taxon>Lachnospiraceae</taxon>
        <taxon>Enterocloster</taxon>
    </lineage>
</organism>
<dbReference type="InterPro" id="IPR036866">
    <property type="entry name" value="RibonucZ/Hydroxyglut_hydro"/>
</dbReference>
<dbReference type="GO" id="GO:0046983">
    <property type="term" value="F:protein dimerization activity"/>
    <property type="evidence" value="ECO:0007669"/>
    <property type="project" value="InterPro"/>
</dbReference>
<dbReference type="GO" id="GO:0018741">
    <property type="term" value="F:linear primary-alkylsulfatase activity"/>
    <property type="evidence" value="ECO:0007669"/>
    <property type="project" value="InterPro"/>
</dbReference>
<sequence>MGGDICAAVSVFCFTIPGILAKIKLINAKQREIKMLKQNGEQDLRNFTENTFQESVEEIVPGVWIALSIGHSNAIFIEGNTSIILIDTLDTGKRGERLREIIHATTGKEVGTIIYTHSHVDHRGGGGAFDPSDPETIAFSPCVPVLEHSGMVQDILNKRGARQFGFTLSDEENISQGIGIRTGAVYGESRAFRKPTVVYNQDQVIREIDGVTVEMTRIQGETDDQIMVWLPEKKVLCCGDNYYGCWPNLYAIRGGQYRDIAAWVRSLDKIRSYQAEYLLPGHTKPVCGREQVEEVLGNFRNAIAYVLEETLRGMNEGKDMDTLAAEIALPEKYANLPYLGEYYGTVEWTVRAIFTAYAGWFDGNPTHLRPLAPGKRGEKAVALMGGPQAVLRAVQAAVEEREYQWALELCDLLLNAGEMTPEARRWKAAALRKLAAMETSANGRHYYLVSAYELESGESGGNPLR</sequence>
<dbReference type="SMART" id="SM00849">
    <property type="entry name" value="Lactamase_B"/>
    <property type="match status" value="1"/>
</dbReference>
<dbReference type="PANTHER" id="PTHR43223:SF2">
    <property type="entry name" value="METALLO-BETA-LACTAMASE DOMAIN-CONTAINING PROTEIN"/>
    <property type="match status" value="1"/>
</dbReference>
<name>C0CZP2_9FIRM</name>
<dbReference type="InterPro" id="IPR001279">
    <property type="entry name" value="Metallo-B-lactamas"/>
</dbReference>
<reference evidence="2 3" key="2">
    <citation type="submission" date="2009-02" db="EMBL/GenBank/DDBJ databases">
        <title>Draft genome sequence of Clostridium asparagiforme (DSM 15981).</title>
        <authorList>
            <person name="Sudarsanam P."/>
            <person name="Ley R."/>
            <person name="Guruge J."/>
            <person name="Turnbaugh P.J."/>
            <person name="Mahowald M."/>
            <person name="Liep D."/>
            <person name="Gordon J."/>
        </authorList>
    </citation>
    <scope>NUCLEOTIDE SEQUENCE [LARGE SCALE GENOMIC DNA]</scope>
    <source>
        <strain evidence="2 3">DSM 15981</strain>
    </source>
</reference>
<dbReference type="Gene3D" id="1.25.40.880">
    <property type="entry name" value="Alkyl sulfatase, dimerisation domain"/>
    <property type="match status" value="1"/>
</dbReference>
<dbReference type="InterPro" id="IPR029228">
    <property type="entry name" value="Alkyl_sulf_dimr"/>
</dbReference>
<dbReference type="GO" id="GO:0018909">
    <property type="term" value="P:dodecyl sulfate metabolic process"/>
    <property type="evidence" value="ECO:0007669"/>
    <property type="project" value="InterPro"/>
</dbReference>
<dbReference type="InterPro" id="IPR044097">
    <property type="entry name" value="Bds1/SdsA1_MBL-fold"/>
</dbReference>
<accession>C0CZP2</accession>
<dbReference type="Pfam" id="PF14863">
    <property type="entry name" value="Alkyl_sulf_dimr"/>
    <property type="match status" value="1"/>
</dbReference>
<gene>
    <name evidence="2" type="ORF">CLOSTASPAR_02469</name>
</gene>
<protein>
    <submittedName>
        <fullName evidence="2">Metallo-beta-lactamase domain protein</fullName>
    </submittedName>
</protein>
<dbReference type="PANTHER" id="PTHR43223">
    <property type="entry name" value="ALKYL/ARYL-SULFATASE"/>
    <property type="match status" value="1"/>
</dbReference>
<comment type="caution">
    <text evidence="2">The sequence shown here is derived from an EMBL/GenBank/DDBJ whole genome shotgun (WGS) entry which is preliminary data.</text>
</comment>
<dbReference type="Gene3D" id="3.60.15.30">
    <property type="entry name" value="Metallo-beta-lactamase domain"/>
    <property type="match status" value="1"/>
</dbReference>
<reference evidence="2 3" key="1">
    <citation type="submission" date="2009-01" db="EMBL/GenBank/DDBJ databases">
        <authorList>
            <person name="Fulton L."/>
            <person name="Clifton S."/>
            <person name="Fulton B."/>
            <person name="Xu J."/>
            <person name="Minx P."/>
            <person name="Pepin K.H."/>
            <person name="Johnson M."/>
            <person name="Bhonagiri V."/>
            <person name="Nash W.E."/>
            <person name="Mardis E.R."/>
            <person name="Wilson R.K."/>
        </authorList>
    </citation>
    <scope>NUCLEOTIDE SEQUENCE [LARGE SCALE GENOMIC DNA]</scope>
    <source>
        <strain evidence="2 3">DSM 15981</strain>
    </source>
</reference>
<feature type="domain" description="Metallo-beta-lactamase" evidence="1">
    <location>
        <begin position="71"/>
        <end position="282"/>
    </location>
</feature>
<dbReference type="AlphaFoldDB" id="C0CZP2"/>
<dbReference type="EMBL" id="ACCJ01000144">
    <property type="protein sequence ID" value="EEG55449.1"/>
    <property type="molecule type" value="Genomic_DNA"/>
</dbReference>
<dbReference type="CDD" id="cd07710">
    <property type="entry name" value="arylsulfatase_Sdsa1-like_MBL-fold"/>
    <property type="match status" value="1"/>
</dbReference>
<dbReference type="Pfam" id="PF00753">
    <property type="entry name" value="Lactamase_B"/>
    <property type="match status" value="1"/>
</dbReference>
<dbReference type="InterPro" id="IPR038536">
    <property type="entry name" value="Alkyl/aryl-sulf_dimr_sf"/>
</dbReference>